<dbReference type="InterPro" id="IPR012910">
    <property type="entry name" value="Plug_dom"/>
</dbReference>
<dbReference type="Proteomes" id="UP001156703">
    <property type="component" value="Unassembled WGS sequence"/>
</dbReference>
<proteinExistence type="inferred from homology"/>
<comment type="similarity">
    <text evidence="12 14">Belongs to the TonB-dependent receptor family.</text>
</comment>
<dbReference type="InterPro" id="IPR036942">
    <property type="entry name" value="Beta-barrel_TonB_sf"/>
</dbReference>
<keyword evidence="20" id="KW-1185">Reference proteome</keyword>
<organism evidence="19 20">
    <name type="scientific">Sphingomonas astaxanthinifaciens DSM 22298</name>
    <dbReference type="NCBI Taxonomy" id="1123267"/>
    <lineage>
        <taxon>Bacteria</taxon>
        <taxon>Pseudomonadati</taxon>
        <taxon>Pseudomonadota</taxon>
        <taxon>Alphaproteobacteria</taxon>
        <taxon>Sphingomonadales</taxon>
        <taxon>Sphingomonadaceae</taxon>
        <taxon>Sphingomonas</taxon>
    </lineage>
</organism>
<keyword evidence="4" id="KW-0410">Iron transport</keyword>
<evidence type="ECO:0000256" key="10">
    <source>
        <dbReference type="ARBA" id="ARBA00023136"/>
    </source>
</evidence>
<comment type="caution">
    <text evidence="19">The sequence shown here is derived from an EMBL/GenBank/DDBJ whole genome shotgun (WGS) entry which is preliminary data.</text>
</comment>
<evidence type="ECO:0000256" key="5">
    <source>
        <dbReference type="ARBA" id="ARBA00022692"/>
    </source>
</evidence>
<evidence type="ECO:0000259" key="17">
    <source>
        <dbReference type="Pfam" id="PF00593"/>
    </source>
</evidence>
<evidence type="ECO:0000256" key="11">
    <source>
        <dbReference type="ARBA" id="ARBA00023237"/>
    </source>
</evidence>
<keyword evidence="19" id="KW-0675">Receptor</keyword>
<dbReference type="Pfam" id="PF07715">
    <property type="entry name" value="Plug"/>
    <property type="match status" value="1"/>
</dbReference>
<evidence type="ECO:0000259" key="18">
    <source>
        <dbReference type="Pfam" id="PF07715"/>
    </source>
</evidence>
<evidence type="ECO:0000313" key="20">
    <source>
        <dbReference type="Proteomes" id="UP001156703"/>
    </source>
</evidence>
<keyword evidence="11 12" id="KW-0998">Cell outer membrane</keyword>
<evidence type="ECO:0000256" key="13">
    <source>
        <dbReference type="PROSITE-ProRule" id="PRU10144"/>
    </source>
</evidence>
<keyword evidence="2 12" id="KW-0813">Transport</keyword>
<feature type="signal peptide" evidence="16">
    <location>
        <begin position="1"/>
        <end position="21"/>
    </location>
</feature>
<evidence type="ECO:0000256" key="15">
    <source>
        <dbReference type="SAM" id="MobiDB-lite"/>
    </source>
</evidence>
<reference evidence="20" key="1">
    <citation type="journal article" date="2019" name="Int. J. Syst. Evol. Microbiol.">
        <title>The Global Catalogue of Microorganisms (GCM) 10K type strain sequencing project: providing services to taxonomists for standard genome sequencing and annotation.</title>
        <authorList>
            <consortium name="The Broad Institute Genomics Platform"/>
            <consortium name="The Broad Institute Genome Sequencing Center for Infectious Disease"/>
            <person name="Wu L."/>
            <person name="Ma J."/>
        </authorList>
    </citation>
    <scope>NUCLEOTIDE SEQUENCE [LARGE SCALE GENOMIC DNA]</scope>
    <source>
        <strain evidence="20">NBRC 102146</strain>
    </source>
</reference>
<evidence type="ECO:0000256" key="2">
    <source>
        <dbReference type="ARBA" id="ARBA00022448"/>
    </source>
</evidence>
<feature type="short sequence motif" description="TonB C-terminal box" evidence="13">
    <location>
        <begin position="942"/>
        <end position="959"/>
    </location>
</feature>
<accession>A0ABQ5ZAH1</accession>
<dbReference type="InterPro" id="IPR010917">
    <property type="entry name" value="TonB_rcpt_CS"/>
</dbReference>
<keyword evidence="5 12" id="KW-0812">Transmembrane</keyword>
<evidence type="ECO:0000256" key="14">
    <source>
        <dbReference type="RuleBase" id="RU003357"/>
    </source>
</evidence>
<dbReference type="PROSITE" id="PS52016">
    <property type="entry name" value="TONB_DEPENDENT_REC_3"/>
    <property type="match status" value="1"/>
</dbReference>
<gene>
    <name evidence="19" type="ORF">GCM10007925_21970</name>
</gene>
<feature type="region of interest" description="Disordered" evidence="15">
    <location>
        <begin position="22"/>
        <end position="56"/>
    </location>
</feature>
<evidence type="ECO:0000256" key="3">
    <source>
        <dbReference type="ARBA" id="ARBA00022452"/>
    </source>
</evidence>
<evidence type="ECO:0000256" key="8">
    <source>
        <dbReference type="ARBA" id="ARBA00023065"/>
    </source>
</evidence>
<feature type="compositionally biased region" description="Polar residues" evidence="15">
    <location>
        <begin position="22"/>
        <end position="37"/>
    </location>
</feature>
<dbReference type="PANTHER" id="PTHR32552">
    <property type="entry name" value="FERRICHROME IRON RECEPTOR-RELATED"/>
    <property type="match status" value="1"/>
</dbReference>
<keyword evidence="9 14" id="KW-0798">TonB box</keyword>
<evidence type="ECO:0000256" key="7">
    <source>
        <dbReference type="ARBA" id="ARBA00023004"/>
    </source>
</evidence>
<evidence type="ECO:0000313" key="19">
    <source>
        <dbReference type="EMBL" id="GLR48481.1"/>
    </source>
</evidence>
<keyword evidence="7" id="KW-0408">Iron</keyword>
<evidence type="ECO:0000256" key="1">
    <source>
        <dbReference type="ARBA" id="ARBA00004571"/>
    </source>
</evidence>
<evidence type="ECO:0000256" key="12">
    <source>
        <dbReference type="PROSITE-ProRule" id="PRU01360"/>
    </source>
</evidence>
<dbReference type="InterPro" id="IPR039426">
    <property type="entry name" value="TonB-dep_rcpt-like"/>
</dbReference>
<keyword evidence="6 16" id="KW-0732">Signal</keyword>
<name>A0ABQ5ZAH1_9SPHN</name>
<feature type="domain" description="TonB-dependent receptor-like beta-barrel" evidence="17">
    <location>
        <begin position="358"/>
        <end position="906"/>
    </location>
</feature>
<keyword evidence="8" id="KW-0406">Ion transport</keyword>
<keyword evidence="10 12" id="KW-0472">Membrane</keyword>
<feature type="chain" id="PRO_5047361153" evidence="16">
    <location>
        <begin position="22"/>
        <end position="959"/>
    </location>
</feature>
<dbReference type="PANTHER" id="PTHR32552:SF81">
    <property type="entry name" value="TONB-DEPENDENT OUTER MEMBRANE RECEPTOR"/>
    <property type="match status" value="1"/>
</dbReference>
<evidence type="ECO:0000256" key="16">
    <source>
        <dbReference type="SAM" id="SignalP"/>
    </source>
</evidence>
<dbReference type="Gene3D" id="2.40.170.20">
    <property type="entry name" value="TonB-dependent receptor, beta-barrel domain"/>
    <property type="match status" value="2"/>
</dbReference>
<evidence type="ECO:0000256" key="6">
    <source>
        <dbReference type="ARBA" id="ARBA00022729"/>
    </source>
</evidence>
<keyword evidence="3 12" id="KW-1134">Transmembrane beta strand</keyword>
<dbReference type="RefSeq" id="WP_029941586.1">
    <property type="nucleotide sequence ID" value="NZ_BSOO01000026.1"/>
</dbReference>
<evidence type="ECO:0000256" key="4">
    <source>
        <dbReference type="ARBA" id="ARBA00022496"/>
    </source>
</evidence>
<sequence>MRKSIWLLSAGLFAISTPAFAQSTDTDGQGAQPTEGSTAEAGAVSKTGVEAQTAEQTNTADVGDIVVTATRRNEALSDVPLAVSAITAQTLENSGVADIRQLTQVSPSLLVSSTSSEAGAGAARIRGIGTVGDNPGLESSVAVFIDGVYRSRTGVGLTELGQIDRIEVLRGPQGTLFGRNASAGLISIITAKPSFKQQVNAELTLGNYDLRRVEVGATGGLSDQFAVRADAIYMKRDGFLTDTISGRDVNNRDRYLVRLQGLYKPNDQFSFRLIGDYSKRDEECCAATFLRARNYTLSGGNVIETPSTIAGLERALGGVIHDDTFARDISITPGRSFRQDVKDYGVSGEAVYDFGGAELTSITAYRYNNYIRGQDADFNNLDIIYRGDDGSAYNKFKTFSQELRLQGTTLNDRLNWLVGGYFANEKLTVADNLSYGADYERYSNCLLFSSVLPGAVQTSSPTCVNQTIVNGAISTLSSQLGALLAIPVASRTPAQVAAITQLQTSVGTLGALNSVPGRPGFGSLAATLGLSPTTSFNGVGLRDVYDQNSRNFAVFTHNIFNITDSLKLTLGARYTRERKTLDATFTDNNLLCRALTSLNGTASPLAGLQALQQLPCVIPSVAGGSLSLQNGKKTESKLSGTVVLSWKPSSDILTYVSYSRGYKAGGYNLDRSAFSRTLVGTAPGGVTTAASLKQLEFKPEINDALELGMKYNGRGIDVNVAAFNQLFRDFQLNTFNGLNFFVENVNSCSKYIFNQDRDNNSATGTCAKDDLRAGVRSRGVEVEVFTRPITDVSINVGGTWTSTKYRQNLVGVEGRALSNALFQLAQRRLSNSAALALTGSASFTPQITDSGIRALFYVDARHSSQYNTGSDLDLEKLQPAYTVVNARVGLTGPKGIWGVELWAQNLFNEDFLQVAFDATLQGSGTYRAVRSGFTPTSSQLFGAFLGEPRTYGMTVRTRF</sequence>
<comment type="subcellular location">
    <subcellularLocation>
        <location evidence="1 12">Cell outer membrane</location>
        <topology evidence="1 12">Multi-pass membrane protein</topology>
    </subcellularLocation>
</comment>
<dbReference type="Pfam" id="PF00593">
    <property type="entry name" value="TonB_dep_Rec_b-barrel"/>
    <property type="match status" value="1"/>
</dbReference>
<protein>
    <submittedName>
        <fullName evidence="19">TonB-dependent receptor</fullName>
    </submittedName>
</protein>
<dbReference type="InterPro" id="IPR000531">
    <property type="entry name" value="Beta-barrel_TonB"/>
</dbReference>
<dbReference type="PROSITE" id="PS01156">
    <property type="entry name" value="TONB_DEPENDENT_REC_2"/>
    <property type="match status" value="1"/>
</dbReference>
<evidence type="ECO:0000256" key="9">
    <source>
        <dbReference type="ARBA" id="ARBA00023077"/>
    </source>
</evidence>
<feature type="domain" description="TonB-dependent receptor plug" evidence="18">
    <location>
        <begin position="76"/>
        <end position="184"/>
    </location>
</feature>
<dbReference type="EMBL" id="BSOO01000026">
    <property type="protein sequence ID" value="GLR48481.1"/>
    <property type="molecule type" value="Genomic_DNA"/>
</dbReference>
<dbReference type="SUPFAM" id="SSF56935">
    <property type="entry name" value="Porins"/>
    <property type="match status" value="1"/>
</dbReference>